<gene>
    <name evidence="2" type="ORF">ENW00_02395</name>
</gene>
<dbReference type="Gene3D" id="3.40.30.10">
    <property type="entry name" value="Glutaredoxin"/>
    <property type="match status" value="2"/>
</dbReference>
<proteinExistence type="predicted"/>
<dbReference type="AlphaFoldDB" id="A0A7C3MK83"/>
<organism evidence="2">
    <name type="scientific">Dictyoglomus thermophilum</name>
    <dbReference type="NCBI Taxonomy" id="14"/>
    <lineage>
        <taxon>Bacteria</taxon>
        <taxon>Pseudomonadati</taxon>
        <taxon>Dictyoglomota</taxon>
        <taxon>Dictyoglomia</taxon>
        <taxon>Dictyoglomales</taxon>
        <taxon>Dictyoglomaceae</taxon>
        <taxon>Dictyoglomus</taxon>
    </lineage>
</organism>
<evidence type="ECO:0000313" key="2">
    <source>
        <dbReference type="EMBL" id="HFX12991.1"/>
    </source>
</evidence>
<accession>A0A7C3MK83</accession>
<dbReference type="EMBL" id="DTIN01000009">
    <property type="protein sequence ID" value="HFX12991.1"/>
    <property type="molecule type" value="Genomic_DNA"/>
</dbReference>
<dbReference type="SUPFAM" id="SSF52833">
    <property type="entry name" value="Thioredoxin-like"/>
    <property type="match status" value="2"/>
</dbReference>
<feature type="domain" description="Thioredoxin-like fold" evidence="1">
    <location>
        <begin position="146"/>
        <end position="219"/>
    </location>
</feature>
<reference evidence="2" key="1">
    <citation type="journal article" date="2020" name="mSystems">
        <title>Genome- and Community-Level Interaction Insights into Carbon Utilization and Element Cycling Functions of Hydrothermarchaeota in Hydrothermal Sediment.</title>
        <authorList>
            <person name="Zhou Z."/>
            <person name="Liu Y."/>
            <person name="Xu W."/>
            <person name="Pan J."/>
            <person name="Luo Z.H."/>
            <person name="Li M."/>
        </authorList>
    </citation>
    <scope>NUCLEOTIDE SEQUENCE [LARGE SCALE GENOMIC DNA]</scope>
    <source>
        <strain evidence="2">SpSt-81</strain>
    </source>
</reference>
<dbReference type="InterPro" id="IPR011767">
    <property type="entry name" value="GLR_AS"/>
</dbReference>
<dbReference type="PANTHER" id="PTHR37170:SF1">
    <property type="entry name" value="GLUTAREDOXIN-LIKE PROTEIN"/>
    <property type="match status" value="1"/>
</dbReference>
<dbReference type="CDD" id="cd02973">
    <property type="entry name" value="TRX_GRX_like"/>
    <property type="match status" value="1"/>
</dbReference>
<comment type="caution">
    <text evidence="2">The sequence shown here is derived from an EMBL/GenBank/DDBJ whole genome shotgun (WGS) entry which is preliminary data.</text>
</comment>
<dbReference type="InterPro" id="IPR012336">
    <property type="entry name" value="Thioredoxin-like_fold"/>
</dbReference>
<dbReference type="PROSITE" id="PS51354">
    <property type="entry name" value="GLUTAREDOXIN_2"/>
    <property type="match status" value="1"/>
</dbReference>
<dbReference type="Pfam" id="PF13192">
    <property type="entry name" value="Thioredoxin_3"/>
    <property type="match status" value="1"/>
</dbReference>
<dbReference type="NCBIfam" id="TIGR02187">
    <property type="entry name" value="PDO_seleno_TRX"/>
    <property type="match status" value="1"/>
</dbReference>
<protein>
    <submittedName>
        <fullName evidence="2">Glutaredoxin</fullName>
    </submittedName>
</protein>
<name>A0A7C3MK83_DICTH</name>
<dbReference type="PANTHER" id="PTHR37170">
    <property type="entry name" value="GLUTAREDOXIN-RELATED"/>
    <property type="match status" value="1"/>
</dbReference>
<sequence length="227" mass="25868">MALLKEEDRQYLENLFRENLKDKVKIILFSEKAAGSKLVVPGRIECPYCQQTREILEELTGLSDLLELEVHDFLTDEIIAKKYNVDKIPAILFEKNNNVLGVRYFGIPSGYEFSSLIEDLIDISRGETQLSPTTKSFLKTVDKPVHIQVFVTPTCPYCPRAVRLAHQFAMENPLITADMIEAIEFPHLAEKYEVTGVPKTIINEKVEIEGAVPENVFLEYFKSALKD</sequence>
<dbReference type="InterPro" id="IPR036249">
    <property type="entry name" value="Thioredoxin-like_sf"/>
</dbReference>
<evidence type="ECO:0000259" key="1">
    <source>
        <dbReference type="Pfam" id="PF13192"/>
    </source>
</evidence>
<dbReference type="PROSITE" id="PS00195">
    <property type="entry name" value="GLUTAREDOXIN_1"/>
    <property type="match status" value="1"/>
</dbReference>
<dbReference type="InterPro" id="IPR011903">
    <property type="entry name" value="TON_0319-like"/>
</dbReference>